<dbReference type="RefSeq" id="XP_058984508.1">
    <property type="nucleotide sequence ID" value="XM_059128525.1"/>
</dbReference>
<evidence type="ECO:0000256" key="2">
    <source>
        <dbReference type="ARBA" id="ARBA00022723"/>
    </source>
</evidence>
<dbReference type="GeneID" id="131805401"/>
<keyword evidence="5" id="KW-0560">Oxidoreductase</keyword>
<accession>A0ABM3VFE9</accession>
<protein>
    <recommendedName>
        <fullName evidence="1">superoxide dismutase</fullName>
        <ecNumber evidence="1">1.15.1.1</ecNumber>
    </recommendedName>
</protein>
<evidence type="ECO:0000256" key="4">
    <source>
        <dbReference type="ARBA" id="ARBA00022862"/>
    </source>
</evidence>
<dbReference type="EC" id="1.15.1.1" evidence="1"/>
<keyword evidence="8" id="KW-1185">Reference proteome</keyword>
<evidence type="ECO:0000256" key="5">
    <source>
        <dbReference type="ARBA" id="ARBA00023002"/>
    </source>
</evidence>
<evidence type="ECO:0000313" key="8">
    <source>
        <dbReference type="Proteomes" id="UP001652621"/>
    </source>
</evidence>
<dbReference type="SUPFAM" id="SSF49329">
    <property type="entry name" value="Cu,Zn superoxide dismutase-like"/>
    <property type="match status" value="1"/>
</dbReference>
<evidence type="ECO:0000256" key="1">
    <source>
        <dbReference type="ARBA" id="ARBA00012682"/>
    </source>
</evidence>
<evidence type="ECO:0000256" key="6">
    <source>
        <dbReference type="ARBA" id="ARBA00049204"/>
    </source>
</evidence>
<gene>
    <name evidence="9" type="primary">LOC131805401</name>
</gene>
<evidence type="ECO:0000313" key="9">
    <source>
        <dbReference type="RefSeq" id="XP_058984508.1"/>
    </source>
</evidence>
<name>A0ABM3VFE9_MUSDO</name>
<dbReference type="PANTHER" id="PTHR10003">
    <property type="entry name" value="SUPEROXIDE DISMUTASE CU-ZN -RELATED"/>
    <property type="match status" value="1"/>
</dbReference>
<comment type="catalytic activity">
    <reaction evidence="6">
        <text>2 superoxide + 2 H(+) = H2O2 + O2</text>
        <dbReference type="Rhea" id="RHEA:20696"/>
        <dbReference type="ChEBI" id="CHEBI:15378"/>
        <dbReference type="ChEBI" id="CHEBI:15379"/>
        <dbReference type="ChEBI" id="CHEBI:16240"/>
        <dbReference type="ChEBI" id="CHEBI:18421"/>
        <dbReference type="EC" id="1.15.1.1"/>
    </reaction>
</comment>
<evidence type="ECO:0000259" key="7">
    <source>
        <dbReference type="Pfam" id="PF00080"/>
    </source>
</evidence>
<sequence length="287" mass="31393">MSQLTVSRTTATQTNLILIAIILYNFNGPANGQSILERFRPNSNITANVNDEQVKIISGTKVKRYERLTVPINAGTLNLLQPHPPYVGLAYVRTPPTSTSSFVYFPKLRNYVVTHWPFYPPRVAPNWQAGAKLTGEGIEGMITFQQLPYNNDIKVTLNATGLPEGKHALHIHTYGDLSDDCKATGGQFPNNFLGNIDVKEGGEVNVAFISIYLTLFGYNGIVGRSVVIHEKPIDINSALNAEVFSSPIHPIPTVNQVYQNEENSVGASIACGIISIMSSPIPTVNKK</sequence>
<dbReference type="InterPro" id="IPR036423">
    <property type="entry name" value="SOD-like_Cu/Zn_dom_sf"/>
</dbReference>
<proteinExistence type="predicted"/>
<evidence type="ECO:0000256" key="3">
    <source>
        <dbReference type="ARBA" id="ARBA00022833"/>
    </source>
</evidence>
<dbReference type="Proteomes" id="UP001652621">
    <property type="component" value="Unplaced"/>
</dbReference>
<keyword evidence="2" id="KW-0479">Metal-binding</keyword>
<dbReference type="Gene3D" id="2.60.40.200">
    <property type="entry name" value="Superoxide dismutase, copper/zinc binding domain"/>
    <property type="match status" value="1"/>
</dbReference>
<dbReference type="InterPro" id="IPR001424">
    <property type="entry name" value="SOD_Cu_Zn_dom"/>
</dbReference>
<dbReference type="InterPro" id="IPR024134">
    <property type="entry name" value="SOD_Cu/Zn_/chaperone"/>
</dbReference>
<organism evidence="8 9">
    <name type="scientific">Musca domestica</name>
    <name type="common">House fly</name>
    <dbReference type="NCBI Taxonomy" id="7370"/>
    <lineage>
        <taxon>Eukaryota</taxon>
        <taxon>Metazoa</taxon>
        <taxon>Ecdysozoa</taxon>
        <taxon>Arthropoda</taxon>
        <taxon>Hexapoda</taxon>
        <taxon>Insecta</taxon>
        <taxon>Pterygota</taxon>
        <taxon>Neoptera</taxon>
        <taxon>Endopterygota</taxon>
        <taxon>Diptera</taxon>
        <taxon>Brachycera</taxon>
        <taxon>Muscomorpha</taxon>
        <taxon>Muscoidea</taxon>
        <taxon>Muscidae</taxon>
        <taxon>Musca</taxon>
    </lineage>
</organism>
<keyword evidence="4" id="KW-0049">Antioxidant</keyword>
<reference evidence="9" key="1">
    <citation type="submission" date="2025-08" db="UniProtKB">
        <authorList>
            <consortium name="RefSeq"/>
        </authorList>
    </citation>
    <scope>IDENTIFICATION</scope>
    <source>
        <strain evidence="9">Aabys</strain>
        <tissue evidence="9">Whole body</tissue>
    </source>
</reference>
<keyword evidence="3" id="KW-0862">Zinc</keyword>
<feature type="domain" description="Superoxide dismutase copper/zinc binding" evidence="7">
    <location>
        <begin position="139"/>
        <end position="274"/>
    </location>
</feature>
<dbReference type="Pfam" id="PF00080">
    <property type="entry name" value="Sod_Cu"/>
    <property type="match status" value="1"/>
</dbReference>